<organism evidence="3 4">
    <name type="scientific">Salinimonas sediminis</name>
    <dbReference type="NCBI Taxonomy" id="2303538"/>
    <lineage>
        <taxon>Bacteria</taxon>
        <taxon>Pseudomonadati</taxon>
        <taxon>Pseudomonadota</taxon>
        <taxon>Gammaproteobacteria</taxon>
        <taxon>Alteromonadales</taxon>
        <taxon>Alteromonadaceae</taxon>
        <taxon>Alteromonas/Salinimonas group</taxon>
        <taxon>Salinimonas</taxon>
    </lineage>
</organism>
<dbReference type="PANTHER" id="PTHR47894:SF1">
    <property type="entry name" value="HTH-TYPE TRANSCRIPTIONAL REGULATOR VQSM"/>
    <property type="match status" value="1"/>
</dbReference>
<dbReference type="Pfam" id="PF08668">
    <property type="entry name" value="HDOD"/>
    <property type="match status" value="1"/>
</dbReference>
<dbReference type="KEGG" id="salm:D0Y50_05205"/>
<proteinExistence type="predicted"/>
<dbReference type="OrthoDB" id="9770715at2"/>
<dbReference type="GO" id="GO:0000976">
    <property type="term" value="F:transcription cis-regulatory region binding"/>
    <property type="evidence" value="ECO:0007669"/>
    <property type="project" value="TreeGrafter"/>
</dbReference>
<dbReference type="Gene3D" id="1.10.3210.10">
    <property type="entry name" value="Hypothetical protein af1432"/>
    <property type="match status" value="1"/>
</dbReference>
<dbReference type="PROSITE" id="PS01124">
    <property type="entry name" value="HTH_ARAC_FAMILY_2"/>
    <property type="match status" value="1"/>
</dbReference>
<evidence type="ECO:0000313" key="4">
    <source>
        <dbReference type="Proteomes" id="UP000262073"/>
    </source>
</evidence>
<dbReference type="InterPro" id="IPR018060">
    <property type="entry name" value="HTH_AraC"/>
</dbReference>
<evidence type="ECO:0000256" key="1">
    <source>
        <dbReference type="ARBA" id="ARBA00023125"/>
    </source>
</evidence>
<accession>A0A346NJW9</accession>
<sequence>MYFRTGTLLLPIIARNVMQYKGLFWSAVVRAILSLRRDQGKAEAADTTGLAALNELETGLTQQSQLEQLLTALCPPADRHLLGRSLIGYFDFNKMGNLVVYAMATRNIQAAMACFVPRAQQLFHSEVALTKDDEAPTVALQWQASNSALIDDLQIYFLFALFRHLAGRHFDFSAIGSPHDAAGSLLAPLSQSKRLQDTQIHLRFASEWCLRPSFYHSQAIEKLLAPTLSQTEVPSIKQSLHNVFAKAEAPARIRAEWVAEQMGQTESGLRRLLRSHNIAFSAMLKEYIHDKSCQKLLGGSKTDDTAVELGFSDRRSFERSFKEFSGISAGQLRQLGNRLRFHKGNHSLLEIVDNLPPLPATIQSLVAMDDDNMTLKSVVKLVSKDPIFQAHVMSKASKAIYGSAPENLEQAIGRNLGLSNIKQLAVLFAAQQQLTAQCRHNDVEKLTDAMLLCLPVFNAIEAEHSSQLAVTEELRQIMLFSTLSLFLVFHDKCLFVDGVMRTWDEAEDFAHFVAQVSEEFGICLYGATSLMLLRWGFQSSINQQLWKLCQAIEAPASAGVAGKILTTQNVSFTASAMSEQHSEAVLATLPPAAIARVSTVLQQWKG</sequence>
<evidence type="ECO:0000259" key="2">
    <source>
        <dbReference type="PROSITE" id="PS01124"/>
    </source>
</evidence>
<dbReference type="PANTHER" id="PTHR47894">
    <property type="entry name" value="HTH-TYPE TRANSCRIPTIONAL REGULATOR GADX"/>
    <property type="match status" value="1"/>
</dbReference>
<dbReference type="Gene3D" id="1.10.10.60">
    <property type="entry name" value="Homeodomain-like"/>
    <property type="match status" value="1"/>
</dbReference>
<dbReference type="EMBL" id="CP031769">
    <property type="protein sequence ID" value="AXR05826.1"/>
    <property type="molecule type" value="Genomic_DNA"/>
</dbReference>
<gene>
    <name evidence="3" type="ORF">D0Y50_05205</name>
</gene>
<keyword evidence="4" id="KW-1185">Reference proteome</keyword>
<dbReference type="GO" id="GO:0005829">
    <property type="term" value="C:cytosol"/>
    <property type="evidence" value="ECO:0007669"/>
    <property type="project" value="TreeGrafter"/>
</dbReference>
<dbReference type="Pfam" id="PF12833">
    <property type="entry name" value="HTH_18"/>
    <property type="match status" value="1"/>
</dbReference>
<dbReference type="SUPFAM" id="SSF109604">
    <property type="entry name" value="HD-domain/PDEase-like"/>
    <property type="match status" value="1"/>
</dbReference>
<reference evidence="3 4" key="1">
    <citation type="submission" date="2018-08" db="EMBL/GenBank/DDBJ databases">
        <title>Salinimonas sediminis sp. nov., a piezophilic bacterium isolated from a deep-sea sediment sample from the New Britain Trench.</title>
        <authorList>
            <person name="Cao J."/>
        </authorList>
    </citation>
    <scope>NUCLEOTIDE SEQUENCE [LARGE SCALE GENOMIC DNA]</scope>
    <source>
        <strain evidence="3 4">N102</strain>
    </source>
</reference>
<dbReference type="Proteomes" id="UP000262073">
    <property type="component" value="Chromosome"/>
</dbReference>
<keyword evidence="1" id="KW-0238">DNA-binding</keyword>
<dbReference type="SMART" id="SM00342">
    <property type="entry name" value="HTH_ARAC"/>
    <property type="match status" value="1"/>
</dbReference>
<name>A0A346NJW9_9ALTE</name>
<dbReference type="AlphaFoldDB" id="A0A346NJW9"/>
<evidence type="ECO:0000313" key="3">
    <source>
        <dbReference type="EMBL" id="AXR05826.1"/>
    </source>
</evidence>
<dbReference type="InterPro" id="IPR013976">
    <property type="entry name" value="HDOD"/>
</dbReference>
<dbReference type="GO" id="GO:0003700">
    <property type="term" value="F:DNA-binding transcription factor activity"/>
    <property type="evidence" value="ECO:0007669"/>
    <property type="project" value="InterPro"/>
</dbReference>
<protein>
    <submittedName>
        <fullName evidence="3">Helix-turn-helix domain-containing protein</fullName>
    </submittedName>
</protein>
<feature type="domain" description="HTH araC/xylS-type" evidence="2">
    <location>
        <begin position="234"/>
        <end position="335"/>
    </location>
</feature>